<evidence type="ECO:0000313" key="5">
    <source>
        <dbReference type="EMBL" id="TCO20462.1"/>
    </source>
</evidence>
<dbReference type="Proteomes" id="UP000294508">
    <property type="component" value="Unassembled WGS sequence"/>
</dbReference>
<protein>
    <submittedName>
        <fullName evidence="5">Ubiquinone/menaquinone biosynthesis C-methylase UbiE</fullName>
    </submittedName>
</protein>
<dbReference type="Gene3D" id="3.40.50.150">
    <property type="entry name" value="Vaccinia Virus protein VP39"/>
    <property type="match status" value="1"/>
</dbReference>
<feature type="domain" description="Methyltransferase" evidence="4">
    <location>
        <begin position="44"/>
        <end position="138"/>
    </location>
</feature>
<dbReference type="EMBL" id="SLWN01000012">
    <property type="protein sequence ID" value="TCO20462.1"/>
    <property type="molecule type" value="Genomic_DNA"/>
</dbReference>
<dbReference type="PANTHER" id="PTHR43464:SF19">
    <property type="entry name" value="UBIQUINONE BIOSYNTHESIS O-METHYLTRANSFERASE, MITOCHONDRIAL"/>
    <property type="match status" value="1"/>
</dbReference>
<dbReference type="InterPro" id="IPR029063">
    <property type="entry name" value="SAM-dependent_MTases_sf"/>
</dbReference>
<reference evidence="5 6" key="1">
    <citation type="journal article" date="2015" name="Stand. Genomic Sci.">
        <title>Genomic Encyclopedia of Bacterial and Archaeal Type Strains, Phase III: the genomes of soil and plant-associated and newly described type strains.</title>
        <authorList>
            <person name="Whitman W.B."/>
            <person name="Woyke T."/>
            <person name="Klenk H.P."/>
            <person name="Zhou Y."/>
            <person name="Lilburn T.G."/>
            <person name="Beck B.J."/>
            <person name="De Vos P."/>
            <person name="Vandamme P."/>
            <person name="Eisen J.A."/>
            <person name="Garrity G."/>
            <person name="Hugenholtz P."/>
            <person name="Kyrpides N.C."/>
        </authorList>
    </citation>
    <scope>NUCLEOTIDE SEQUENCE [LARGE SCALE GENOMIC DNA]</scope>
    <source>
        <strain evidence="5 6">VKM Ac-2572</strain>
    </source>
</reference>
<dbReference type="Pfam" id="PF13649">
    <property type="entry name" value="Methyltransf_25"/>
    <property type="match status" value="1"/>
</dbReference>
<keyword evidence="3" id="KW-0949">S-adenosyl-L-methionine</keyword>
<accession>A0A4R2H4F4</accession>
<dbReference type="PANTHER" id="PTHR43464">
    <property type="entry name" value="METHYLTRANSFERASE"/>
    <property type="match status" value="1"/>
</dbReference>
<name>A0A4R2H4F4_9ACTN</name>
<sequence>MNDHMHVENARRYEISSAIGFAGQRRRVYDGLVRRSGVRPGDRVLDVGSGTGYLSGRAARAVGPSGSVEGVDPSEAVVAYANEHAPPNATFRVAGAEQLPYDDASFDLVLSCLAVHHISVAERGRAFAEMFRVLKPGGRLLVADFRPPSGRLSRLAIRAFSGHAAEQVGLADLAVDAGFYIVETGSRRPFLAFVRATRPAG</sequence>
<gene>
    <name evidence="5" type="ORF">EV652_112208</name>
</gene>
<dbReference type="GO" id="GO:0032259">
    <property type="term" value="P:methylation"/>
    <property type="evidence" value="ECO:0007669"/>
    <property type="project" value="UniProtKB-KW"/>
</dbReference>
<dbReference type="GO" id="GO:0008168">
    <property type="term" value="F:methyltransferase activity"/>
    <property type="evidence" value="ECO:0007669"/>
    <property type="project" value="UniProtKB-KW"/>
</dbReference>
<keyword evidence="1 5" id="KW-0489">Methyltransferase</keyword>
<evidence type="ECO:0000256" key="1">
    <source>
        <dbReference type="ARBA" id="ARBA00022603"/>
    </source>
</evidence>
<dbReference type="RefSeq" id="WP_199238498.1">
    <property type="nucleotide sequence ID" value="NZ_SLWN01000012.1"/>
</dbReference>
<dbReference type="AlphaFoldDB" id="A0A4R2H4F4"/>
<evidence type="ECO:0000313" key="6">
    <source>
        <dbReference type="Proteomes" id="UP000294508"/>
    </source>
</evidence>
<keyword evidence="2" id="KW-0808">Transferase</keyword>
<evidence type="ECO:0000256" key="3">
    <source>
        <dbReference type="ARBA" id="ARBA00022691"/>
    </source>
</evidence>
<dbReference type="SUPFAM" id="SSF53335">
    <property type="entry name" value="S-adenosyl-L-methionine-dependent methyltransferases"/>
    <property type="match status" value="1"/>
</dbReference>
<keyword evidence="6" id="KW-1185">Reference proteome</keyword>
<dbReference type="CDD" id="cd02440">
    <property type="entry name" value="AdoMet_MTases"/>
    <property type="match status" value="1"/>
</dbReference>
<proteinExistence type="predicted"/>
<organism evidence="5 6">
    <name type="scientific">Kribbella steppae</name>
    <dbReference type="NCBI Taxonomy" id="2512223"/>
    <lineage>
        <taxon>Bacteria</taxon>
        <taxon>Bacillati</taxon>
        <taxon>Actinomycetota</taxon>
        <taxon>Actinomycetes</taxon>
        <taxon>Propionibacteriales</taxon>
        <taxon>Kribbellaceae</taxon>
        <taxon>Kribbella</taxon>
    </lineage>
</organism>
<comment type="caution">
    <text evidence="5">The sequence shown here is derived from an EMBL/GenBank/DDBJ whole genome shotgun (WGS) entry which is preliminary data.</text>
</comment>
<keyword evidence="5" id="KW-0830">Ubiquinone</keyword>
<evidence type="ECO:0000259" key="4">
    <source>
        <dbReference type="Pfam" id="PF13649"/>
    </source>
</evidence>
<dbReference type="InterPro" id="IPR041698">
    <property type="entry name" value="Methyltransf_25"/>
</dbReference>
<evidence type="ECO:0000256" key="2">
    <source>
        <dbReference type="ARBA" id="ARBA00022679"/>
    </source>
</evidence>